<sequence>MGQVQQSKQHFLKNWQKLDQHQSKIFGSLIEVYQNQQEQVAVISKLYQNDDQYQIELQKLQQYQQLSNIPGLIKLLEINKQEEQYLCSNFYKIDAIFEYGIPFTSQLPYYQFIQQVMHTLIELQNRDKYHGDLIPSSFLFKNQVKLFLPNINHYSRLLNGSQEDCYLSPELLEYLGRGSYRPEYNKEKSEIFSIGLITLELILQESIQKIYNFEIYQININILDDLLQKADNKLISKMLELQPENRPNYLSIYEESLVEMMQQSAIKIENQQSNYLNEISNQQIKEILPIHQSKNLHIKTQIIQSTNTLKKTNPTQRSVQIISEHKTKYLKSQLKQTQKKQVKKVNPSISEQNNHDQIKIHSKQKSNNFANLELLQFQDNNIYQNSNLISPQNQQFYPNSLQYLTPSQSPNNRYSYKKSHQSSAIKQQSLEPNEYAFLHEQIHVPYNPGSNFLDSSRQQELYEVVSPKSQRPTSTLKDISNKKLQINQTKTNQNIKESVQKKPQLLRIQRTNSISPNFQKNLTKK</sequence>
<evidence type="ECO:0000313" key="2">
    <source>
        <dbReference type="EMBL" id="CAD8189082.1"/>
    </source>
</evidence>
<evidence type="ECO:0000259" key="1">
    <source>
        <dbReference type="PROSITE" id="PS50011"/>
    </source>
</evidence>
<keyword evidence="3" id="KW-1185">Reference proteome</keyword>
<gene>
    <name evidence="2" type="ORF">PPENT_87.1.T0930024</name>
</gene>
<accession>A0A8S1WJH9</accession>
<dbReference type="PROSITE" id="PS50011">
    <property type="entry name" value="PROTEIN_KINASE_DOM"/>
    <property type="match status" value="1"/>
</dbReference>
<dbReference type="InterPro" id="IPR000719">
    <property type="entry name" value="Prot_kinase_dom"/>
</dbReference>
<dbReference type="AlphaFoldDB" id="A0A8S1WJH9"/>
<comment type="caution">
    <text evidence="2">The sequence shown here is derived from an EMBL/GenBank/DDBJ whole genome shotgun (WGS) entry which is preliminary data.</text>
</comment>
<reference evidence="2" key="1">
    <citation type="submission" date="2021-01" db="EMBL/GenBank/DDBJ databases">
        <authorList>
            <consortium name="Genoscope - CEA"/>
            <person name="William W."/>
        </authorList>
    </citation>
    <scope>NUCLEOTIDE SEQUENCE</scope>
</reference>
<organism evidence="2 3">
    <name type="scientific">Paramecium pentaurelia</name>
    <dbReference type="NCBI Taxonomy" id="43138"/>
    <lineage>
        <taxon>Eukaryota</taxon>
        <taxon>Sar</taxon>
        <taxon>Alveolata</taxon>
        <taxon>Ciliophora</taxon>
        <taxon>Intramacronucleata</taxon>
        <taxon>Oligohymenophorea</taxon>
        <taxon>Peniculida</taxon>
        <taxon>Parameciidae</taxon>
        <taxon>Paramecium</taxon>
    </lineage>
</organism>
<protein>
    <recommendedName>
        <fullName evidence="1">Protein kinase domain-containing protein</fullName>
    </recommendedName>
</protein>
<dbReference type="GO" id="GO:0004672">
    <property type="term" value="F:protein kinase activity"/>
    <property type="evidence" value="ECO:0007669"/>
    <property type="project" value="InterPro"/>
</dbReference>
<dbReference type="Proteomes" id="UP000689195">
    <property type="component" value="Unassembled WGS sequence"/>
</dbReference>
<dbReference type="OrthoDB" id="291784at2759"/>
<dbReference type="SMART" id="SM00220">
    <property type="entry name" value="S_TKc"/>
    <property type="match status" value="1"/>
</dbReference>
<dbReference type="GO" id="GO:0005524">
    <property type="term" value="F:ATP binding"/>
    <property type="evidence" value="ECO:0007669"/>
    <property type="project" value="InterPro"/>
</dbReference>
<evidence type="ECO:0000313" key="3">
    <source>
        <dbReference type="Proteomes" id="UP000689195"/>
    </source>
</evidence>
<dbReference type="EMBL" id="CAJJDO010000093">
    <property type="protein sequence ID" value="CAD8189082.1"/>
    <property type="molecule type" value="Genomic_DNA"/>
</dbReference>
<feature type="domain" description="Protein kinase" evidence="1">
    <location>
        <begin position="15"/>
        <end position="258"/>
    </location>
</feature>
<proteinExistence type="predicted"/>
<name>A0A8S1WJH9_9CILI</name>